<evidence type="ECO:0000313" key="2">
    <source>
        <dbReference type="Proteomes" id="UP000320762"/>
    </source>
</evidence>
<keyword evidence="2" id="KW-1185">Reference proteome</keyword>
<proteinExistence type="predicted"/>
<evidence type="ECO:0008006" key="3">
    <source>
        <dbReference type="Google" id="ProtNLM"/>
    </source>
</evidence>
<dbReference type="OrthoDB" id="3199068at2759"/>
<reference evidence="1 2" key="1">
    <citation type="journal article" date="2019" name="New Phytol.">
        <title>Comparative genomics reveals unique wood-decay strategies and fruiting body development in the Schizophyllaceae.</title>
        <authorList>
            <person name="Almasi E."/>
            <person name="Sahu N."/>
            <person name="Krizsan K."/>
            <person name="Balint B."/>
            <person name="Kovacs G.M."/>
            <person name="Kiss B."/>
            <person name="Cseklye J."/>
            <person name="Drula E."/>
            <person name="Henrissat B."/>
            <person name="Nagy I."/>
            <person name="Chovatia M."/>
            <person name="Adam C."/>
            <person name="LaButti K."/>
            <person name="Lipzen A."/>
            <person name="Riley R."/>
            <person name="Grigoriev I.V."/>
            <person name="Nagy L.G."/>
        </authorList>
    </citation>
    <scope>NUCLEOTIDE SEQUENCE [LARGE SCALE GENOMIC DNA]</scope>
    <source>
        <strain evidence="1 2">NL-1724</strain>
    </source>
</reference>
<protein>
    <recommendedName>
        <fullName evidence="3">BTB domain-containing protein</fullName>
    </recommendedName>
</protein>
<organism evidence="1 2">
    <name type="scientific">Schizophyllum amplum</name>
    <dbReference type="NCBI Taxonomy" id="97359"/>
    <lineage>
        <taxon>Eukaryota</taxon>
        <taxon>Fungi</taxon>
        <taxon>Dikarya</taxon>
        <taxon>Basidiomycota</taxon>
        <taxon>Agaricomycotina</taxon>
        <taxon>Agaricomycetes</taxon>
        <taxon>Agaricomycetidae</taxon>
        <taxon>Agaricales</taxon>
        <taxon>Schizophyllaceae</taxon>
        <taxon>Schizophyllum</taxon>
    </lineage>
</organism>
<comment type="caution">
    <text evidence="1">The sequence shown here is derived from an EMBL/GenBank/DDBJ whole genome shotgun (WGS) entry which is preliminary data.</text>
</comment>
<accession>A0A550BYM6</accession>
<dbReference type="AlphaFoldDB" id="A0A550BYM6"/>
<gene>
    <name evidence="1" type="ORF">BD626DRAFT_514078</name>
</gene>
<name>A0A550BYM6_9AGAR</name>
<sequence>MLSIGKADDGEGASDDHPIVLPEPVKAADFELMLRMFYTPAIGGQTTVFERETLDACLSLLKLFDFLQMKEIRQRAVAALRERKLNPVDTVYLLDQDGSDFDKIWAAEAVVDLCTRSTGPDANEGRRIGWEVFTLIWQVREELKGAGERGRDTARVCLIVRDMDFDTISMSDISDI</sequence>
<dbReference type="EMBL" id="VDMD01000044">
    <property type="protein sequence ID" value="TRM57637.1"/>
    <property type="molecule type" value="Genomic_DNA"/>
</dbReference>
<dbReference type="Proteomes" id="UP000320762">
    <property type="component" value="Unassembled WGS sequence"/>
</dbReference>
<evidence type="ECO:0000313" key="1">
    <source>
        <dbReference type="EMBL" id="TRM57637.1"/>
    </source>
</evidence>